<dbReference type="Pfam" id="PF00294">
    <property type="entry name" value="PfkB"/>
    <property type="match status" value="1"/>
</dbReference>
<dbReference type="PANTHER" id="PTHR42909:SF1">
    <property type="entry name" value="CARBOHYDRATE KINASE PFKB DOMAIN-CONTAINING PROTEIN"/>
    <property type="match status" value="1"/>
</dbReference>
<comment type="caution">
    <text evidence="8">The sequence shown here is derived from an EMBL/GenBank/DDBJ whole genome shotgun (WGS) entry which is preliminary data.</text>
</comment>
<dbReference type="GO" id="GO:0005737">
    <property type="term" value="C:cytoplasm"/>
    <property type="evidence" value="ECO:0007669"/>
    <property type="project" value="TreeGrafter"/>
</dbReference>
<dbReference type="CDD" id="cd01941">
    <property type="entry name" value="YeiC_kinase_like"/>
    <property type="match status" value="1"/>
</dbReference>
<feature type="region of interest" description="Disordered" evidence="6">
    <location>
        <begin position="363"/>
        <end position="394"/>
    </location>
</feature>
<organism evidence="8 9">
    <name type="scientific">Phomopsis amygdali</name>
    <name type="common">Fusicoccum amygdali</name>
    <dbReference type="NCBI Taxonomy" id="1214568"/>
    <lineage>
        <taxon>Eukaryota</taxon>
        <taxon>Fungi</taxon>
        <taxon>Dikarya</taxon>
        <taxon>Ascomycota</taxon>
        <taxon>Pezizomycotina</taxon>
        <taxon>Sordariomycetes</taxon>
        <taxon>Sordariomycetidae</taxon>
        <taxon>Diaporthales</taxon>
        <taxon>Diaporthaceae</taxon>
        <taxon>Diaporthe</taxon>
    </lineage>
</organism>
<proteinExistence type="predicted"/>
<dbReference type="Gene3D" id="3.40.1790.10">
    <property type="entry name" value="Indigoidine synthase domain"/>
    <property type="match status" value="1"/>
</dbReference>
<gene>
    <name evidence="8" type="ORF">N8I77_003877</name>
</gene>
<dbReference type="InterPro" id="IPR029056">
    <property type="entry name" value="Ribokinase-like"/>
</dbReference>
<evidence type="ECO:0000256" key="3">
    <source>
        <dbReference type="ARBA" id="ARBA00023211"/>
    </source>
</evidence>
<keyword evidence="5" id="KW-0326">Glycosidase</keyword>
<sequence>MGLLRHSTRRSCLWRFPRALCARPLPKSTCLSRLQTNQTLHLSSASSATRELARFLTVSDEVQDAIATNKPVVALESTIYTHGALGRDLPELLESVVREHGAVPATIGVLDGVAKVGLSPAEIDRMVHEGARKISRRDLAYVVGTGMSGRKLHGGTTIAGTMLLAQAAGIRIFGTGGLGGVHRGGETSMDISADLTELGRTRVAVISSGPKGFLDIPRTLEYLETQGVLVATFADGRSGDVDLPAFWARESGIRSPFTVHDERQAAAIILAQEKLGVESGMLLANPIPAEHEIPREVMDKIIDTAVRDADEQGFTGNANTPFILKRIRELSNDRSAPANLHLVQSNVARAARVASELYKLENGAGTARSHHQPAPPVLHAQGQEEQGLPEVKDGSSKADILVAGSVALDLNCNFHNDRYTDPKPVSPILYTSNPAGITQSIGGVGHNVALAAQSIHRGLKVKLCSMIGSDIAGATILTSMEKNGLDTDFIRQLGPEYASARTAQYVAVNDADKSLFTAMADMAILTSHSFPTYWASIIKATKPNWLVVDGNWSPKDIHNWIKTGGQSGAKVAYEPVSTVKAAGLFPEGHKLPLFPQVAVTIATPNQYELAAMYTAAKDNGYLDSIPWFEVIDAFGMHGGARERFVQLTSAEITDAGLPVQSIQLLPYIPTIITKMGDKGALLTTILKPNDPRLFDPEHERYILTRAQPGHPSVGAVYMRLYPAVERVGTPISVNGMGDTFLGTLVAGLALGGRAEDLVDVAQNAAVMTLKSHLSVSPDLGALGQKLLAACGQERA</sequence>
<dbReference type="InterPro" id="IPR011611">
    <property type="entry name" value="PfkB_dom"/>
</dbReference>
<dbReference type="AlphaFoldDB" id="A0AAD9W5C3"/>
<dbReference type="Gene3D" id="3.40.1190.20">
    <property type="match status" value="1"/>
</dbReference>
<evidence type="ECO:0000256" key="2">
    <source>
        <dbReference type="ARBA" id="ARBA00022801"/>
    </source>
</evidence>
<keyword evidence="9" id="KW-1185">Reference proteome</keyword>
<evidence type="ECO:0000313" key="9">
    <source>
        <dbReference type="Proteomes" id="UP001265746"/>
    </source>
</evidence>
<evidence type="ECO:0000256" key="1">
    <source>
        <dbReference type="ARBA" id="ARBA00022723"/>
    </source>
</evidence>
<keyword evidence="4" id="KW-0456">Lyase</keyword>
<keyword evidence="1" id="KW-0479">Metal-binding</keyword>
<keyword evidence="2" id="KW-0378">Hydrolase</keyword>
<protein>
    <recommendedName>
        <fullName evidence="7">Carbohydrate kinase PfkB domain-containing protein</fullName>
    </recommendedName>
</protein>
<dbReference type="GO" id="GO:0046872">
    <property type="term" value="F:metal ion binding"/>
    <property type="evidence" value="ECO:0007669"/>
    <property type="project" value="UniProtKB-KW"/>
</dbReference>
<evidence type="ECO:0000256" key="5">
    <source>
        <dbReference type="ARBA" id="ARBA00023295"/>
    </source>
</evidence>
<evidence type="ECO:0000313" key="8">
    <source>
        <dbReference type="EMBL" id="KAK2610449.1"/>
    </source>
</evidence>
<reference evidence="8" key="1">
    <citation type="submission" date="2023-06" db="EMBL/GenBank/DDBJ databases">
        <authorList>
            <person name="Noh H."/>
        </authorList>
    </citation>
    <scope>NUCLEOTIDE SEQUENCE</scope>
    <source>
        <strain evidence="8">DUCC20226</strain>
    </source>
</reference>
<dbReference type="Proteomes" id="UP001265746">
    <property type="component" value="Unassembled WGS sequence"/>
</dbReference>
<keyword evidence="3" id="KW-0464">Manganese</keyword>
<dbReference type="EMBL" id="JAUJFL010000002">
    <property type="protein sequence ID" value="KAK2610449.1"/>
    <property type="molecule type" value="Genomic_DNA"/>
</dbReference>
<accession>A0AAD9W5C3</accession>
<dbReference type="SUPFAM" id="SSF53613">
    <property type="entry name" value="Ribokinase-like"/>
    <property type="match status" value="1"/>
</dbReference>
<dbReference type="GO" id="GO:0004730">
    <property type="term" value="F:pseudouridylate synthase activity"/>
    <property type="evidence" value="ECO:0007669"/>
    <property type="project" value="InterPro"/>
</dbReference>
<dbReference type="InterPro" id="IPR007342">
    <property type="entry name" value="PsuG"/>
</dbReference>
<feature type="domain" description="Carbohydrate kinase PfkB" evidence="7">
    <location>
        <begin position="433"/>
        <end position="616"/>
    </location>
</feature>
<dbReference type="SUPFAM" id="SSF110581">
    <property type="entry name" value="Indigoidine synthase A-like"/>
    <property type="match status" value="1"/>
</dbReference>
<name>A0AAD9W5C3_PHOAM</name>
<dbReference type="InterPro" id="IPR022830">
    <property type="entry name" value="Indigdn_synthA-like"/>
</dbReference>
<dbReference type="PANTHER" id="PTHR42909">
    <property type="entry name" value="ZGC:136858"/>
    <property type="match status" value="1"/>
</dbReference>
<dbReference type="GO" id="GO:0016798">
    <property type="term" value="F:hydrolase activity, acting on glycosyl bonds"/>
    <property type="evidence" value="ECO:0007669"/>
    <property type="project" value="UniProtKB-KW"/>
</dbReference>
<evidence type="ECO:0000256" key="6">
    <source>
        <dbReference type="SAM" id="MobiDB-lite"/>
    </source>
</evidence>
<evidence type="ECO:0000259" key="7">
    <source>
        <dbReference type="Pfam" id="PF00294"/>
    </source>
</evidence>
<dbReference type="Pfam" id="PF04227">
    <property type="entry name" value="Indigoidine_A"/>
    <property type="match status" value="1"/>
</dbReference>
<evidence type="ECO:0000256" key="4">
    <source>
        <dbReference type="ARBA" id="ARBA00023239"/>
    </source>
</evidence>